<accession>A0A6I2KSD8</accession>
<comment type="subcellular location">
    <subcellularLocation>
        <location evidence="8">Cell inner membrane</location>
        <topology evidence="8">Multi-pass membrane protein</topology>
    </subcellularLocation>
    <subcellularLocation>
        <location evidence="1">Cell membrane</location>
        <topology evidence="1">Multi-pass membrane protein</topology>
    </subcellularLocation>
</comment>
<evidence type="ECO:0000313" key="10">
    <source>
        <dbReference type="EMBL" id="MRW88563.1"/>
    </source>
</evidence>
<feature type="transmembrane region" description="Helical" evidence="8">
    <location>
        <begin position="208"/>
        <end position="229"/>
    </location>
</feature>
<dbReference type="GO" id="GO:1990961">
    <property type="term" value="P:xenobiotic detoxification by transmembrane export across the plasma membrane"/>
    <property type="evidence" value="ECO:0007669"/>
    <property type="project" value="InterPro"/>
</dbReference>
<evidence type="ECO:0000259" key="9">
    <source>
        <dbReference type="PROSITE" id="PS50850"/>
    </source>
</evidence>
<sequence>MRWTVERASPVAAASLPRLRPSGRAPTSRKIAAALDITCIPSMPSPCCSAKCIASWYTTVSPNDTLNDMPRRYIPSTSPFYIVMLGLLSMLPPLATDIGLPAIPALQASFGISIGEATRTLTVFLLGFSVGPILFGPLSDRYGRKPVLLFGLAMFSAAAIGCAYANQIASLLLVRLIQGVAAGAAASLPAAIVRDVFSGHAALSRQSYVALVNAVAPLVAPLFGAGLLQLGSWRVIYACLGVIGFVLLLLCLFGYKETRPQPATPAQNQQNVFRSAIGAYAQVLKNKHYLVHAAMLAASFGTMFAYITGSSAVFIDMLGLSSAAYGGLFALTAAGTMLGAFGVGRLARRWGTDRLLIGAVIGSAVVSSALLIAATMGAHSVVLIAGCVLLTNVCAGIVMPNATHQALSSVGNVAGSASALLRSMQMLGGASAGALVGVMAGNQLAGMAAVMTLSAIVGLGVLFVRQLLVSRSANVGLSH</sequence>
<keyword evidence="3 8" id="KW-0813">Transport</keyword>
<dbReference type="InterPro" id="IPR036259">
    <property type="entry name" value="MFS_trans_sf"/>
</dbReference>
<keyword evidence="6 8" id="KW-1133">Transmembrane helix</keyword>
<name>A0A6I2KSD8_9BURK</name>
<dbReference type="GO" id="GO:0005886">
    <property type="term" value="C:plasma membrane"/>
    <property type="evidence" value="ECO:0007669"/>
    <property type="project" value="UniProtKB-SubCell"/>
</dbReference>
<feature type="transmembrane region" description="Helical" evidence="8">
    <location>
        <begin position="419"/>
        <end position="438"/>
    </location>
</feature>
<keyword evidence="11" id="KW-1185">Reference proteome</keyword>
<dbReference type="Gene3D" id="1.20.1720.10">
    <property type="entry name" value="Multidrug resistance protein D"/>
    <property type="match status" value="1"/>
</dbReference>
<keyword evidence="7 8" id="KW-0472">Membrane</keyword>
<gene>
    <name evidence="10" type="ORF">GJ699_01030</name>
</gene>
<dbReference type="Proteomes" id="UP000433309">
    <property type="component" value="Unassembled WGS sequence"/>
</dbReference>
<dbReference type="EMBL" id="WKJK01000001">
    <property type="protein sequence ID" value="MRW88563.1"/>
    <property type="molecule type" value="Genomic_DNA"/>
</dbReference>
<proteinExistence type="inferred from homology"/>
<keyword evidence="4" id="KW-1003">Cell membrane</keyword>
<feature type="transmembrane region" description="Helical" evidence="8">
    <location>
        <begin position="147"/>
        <end position="166"/>
    </location>
</feature>
<keyword evidence="8" id="KW-0997">Cell inner membrane</keyword>
<comment type="similarity">
    <text evidence="2 8">Belongs to the major facilitator superfamily. Bcr/CmlA family.</text>
</comment>
<comment type="caution">
    <text evidence="10">The sequence shown here is derived from an EMBL/GenBank/DDBJ whole genome shotgun (WGS) entry which is preliminary data.</text>
</comment>
<dbReference type="NCBIfam" id="TIGR00710">
    <property type="entry name" value="efflux_Bcr_CflA"/>
    <property type="match status" value="1"/>
</dbReference>
<feature type="transmembrane region" description="Helical" evidence="8">
    <location>
        <begin position="117"/>
        <end position="135"/>
    </location>
</feature>
<dbReference type="PANTHER" id="PTHR23502">
    <property type="entry name" value="MAJOR FACILITATOR SUPERFAMILY"/>
    <property type="match status" value="1"/>
</dbReference>
<feature type="transmembrane region" description="Helical" evidence="8">
    <location>
        <begin position="323"/>
        <end position="343"/>
    </location>
</feature>
<evidence type="ECO:0000256" key="2">
    <source>
        <dbReference type="ARBA" id="ARBA00006236"/>
    </source>
</evidence>
<feature type="transmembrane region" description="Helical" evidence="8">
    <location>
        <begin position="80"/>
        <end position="105"/>
    </location>
</feature>
<dbReference type="SUPFAM" id="SSF103473">
    <property type="entry name" value="MFS general substrate transporter"/>
    <property type="match status" value="1"/>
</dbReference>
<feature type="transmembrane region" description="Helical" evidence="8">
    <location>
        <begin position="172"/>
        <end position="196"/>
    </location>
</feature>
<evidence type="ECO:0000313" key="11">
    <source>
        <dbReference type="Proteomes" id="UP000433309"/>
    </source>
</evidence>
<organism evidence="10 11">
    <name type="scientific">Duganella guangzhouensis</name>
    <dbReference type="NCBI Taxonomy" id="2666084"/>
    <lineage>
        <taxon>Bacteria</taxon>
        <taxon>Pseudomonadati</taxon>
        <taxon>Pseudomonadota</taxon>
        <taxon>Betaproteobacteria</taxon>
        <taxon>Burkholderiales</taxon>
        <taxon>Oxalobacteraceae</taxon>
        <taxon>Telluria group</taxon>
        <taxon>Duganella</taxon>
    </lineage>
</organism>
<evidence type="ECO:0000256" key="8">
    <source>
        <dbReference type="RuleBase" id="RU365088"/>
    </source>
</evidence>
<evidence type="ECO:0000256" key="5">
    <source>
        <dbReference type="ARBA" id="ARBA00022692"/>
    </source>
</evidence>
<reference evidence="10 11" key="1">
    <citation type="submission" date="2019-11" db="EMBL/GenBank/DDBJ databases">
        <title>Novel species isolated from a subtropical stream in China.</title>
        <authorList>
            <person name="Lu H."/>
        </authorList>
    </citation>
    <scope>NUCLEOTIDE SEQUENCE [LARGE SCALE GENOMIC DNA]</scope>
    <source>
        <strain evidence="10 11">FT80W</strain>
    </source>
</reference>
<evidence type="ECO:0000256" key="7">
    <source>
        <dbReference type="ARBA" id="ARBA00023136"/>
    </source>
</evidence>
<evidence type="ECO:0000256" key="4">
    <source>
        <dbReference type="ARBA" id="ARBA00022475"/>
    </source>
</evidence>
<dbReference type="PROSITE" id="PS50850">
    <property type="entry name" value="MFS"/>
    <property type="match status" value="1"/>
</dbReference>
<feature type="transmembrane region" description="Helical" evidence="8">
    <location>
        <begin position="444"/>
        <end position="464"/>
    </location>
</feature>
<keyword evidence="5 8" id="KW-0812">Transmembrane</keyword>
<feature type="transmembrane region" description="Helical" evidence="8">
    <location>
        <begin position="289"/>
        <end position="308"/>
    </location>
</feature>
<feature type="domain" description="Major facilitator superfamily (MFS) profile" evidence="9">
    <location>
        <begin position="81"/>
        <end position="472"/>
    </location>
</feature>
<feature type="transmembrane region" description="Helical" evidence="8">
    <location>
        <begin position="235"/>
        <end position="255"/>
    </location>
</feature>
<evidence type="ECO:0000256" key="6">
    <source>
        <dbReference type="ARBA" id="ARBA00022989"/>
    </source>
</evidence>
<feature type="transmembrane region" description="Helical" evidence="8">
    <location>
        <begin position="380"/>
        <end position="398"/>
    </location>
</feature>
<dbReference type="GO" id="GO:0042910">
    <property type="term" value="F:xenobiotic transmembrane transporter activity"/>
    <property type="evidence" value="ECO:0007669"/>
    <property type="project" value="InterPro"/>
</dbReference>
<dbReference type="CDD" id="cd17320">
    <property type="entry name" value="MFS_MdfA_MDR_like"/>
    <property type="match status" value="1"/>
</dbReference>
<dbReference type="Pfam" id="PF07690">
    <property type="entry name" value="MFS_1"/>
    <property type="match status" value="1"/>
</dbReference>
<evidence type="ECO:0000256" key="1">
    <source>
        <dbReference type="ARBA" id="ARBA00004651"/>
    </source>
</evidence>
<feature type="transmembrane region" description="Helical" evidence="8">
    <location>
        <begin position="355"/>
        <end position="374"/>
    </location>
</feature>
<dbReference type="AlphaFoldDB" id="A0A6I2KSD8"/>
<dbReference type="InterPro" id="IPR004812">
    <property type="entry name" value="Efflux_drug-R_Bcr/CmlA"/>
</dbReference>
<evidence type="ECO:0000256" key="3">
    <source>
        <dbReference type="ARBA" id="ARBA00022448"/>
    </source>
</evidence>
<dbReference type="InterPro" id="IPR020846">
    <property type="entry name" value="MFS_dom"/>
</dbReference>
<dbReference type="PANTHER" id="PTHR23502:SF132">
    <property type="entry name" value="POLYAMINE TRANSPORTER 2-RELATED"/>
    <property type="match status" value="1"/>
</dbReference>
<dbReference type="InterPro" id="IPR011701">
    <property type="entry name" value="MFS"/>
</dbReference>
<protein>
    <recommendedName>
        <fullName evidence="8">Bcr/CflA family efflux transporter</fullName>
    </recommendedName>
</protein>